<dbReference type="EMBL" id="JBBUTF010000018">
    <property type="protein sequence ID" value="MEK8027991.1"/>
    <property type="molecule type" value="Genomic_DNA"/>
</dbReference>
<protein>
    <submittedName>
        <fullName evidence="2">Uncharacterized protein</fullName>
    </submittedName>
</protein>
<proteinExistence type="predicted"/>
<name>A0ABU9BEA2_9BURK</name>
<sequence>MPQLHLDLSAFGQGRHTLAALRERERQARHALQQAEARLDALRRGGAAAVGLDRAQQAVEQARAQARGLLAEQRDTLKQLRHLGDELRGLRDPAVLLQSLSAAQPVALLPVNLQTRYDREMTRLMLRIYPDALHAVQHDPGLTDAEWQAVQAYWTQRFDAPDDAAAAWAPLARRHGPMRAAWLVRRVQPTNLAQLGGPRPLAPTFDAAAVPRSAPGATQQVAAALPERFVVVGWQGGREVLRKWGLPVADELPLSPAFDPLAHDAAAAAAPDAAAWDPFADERAWLVDYPAAEAAGMAITVTAQDLAAGARLADGFDRLVVLGVDWTLSAQQAGERLADLLHHQAHGQGLAFMPQGTPTNNTGSARAGHAADASDVLAALDPVAADAALQAATTAAAAAADGQPGLAVGREAGVAPELDGAGARLHHLLGLPQAADPAAGLDARVLPGGTLREGATSAHMINALWRATLGGTLRDFWNPAGEGEGTPRLIDDATLARLRVHAVRHLRPGGPLSVLRVGDQPYGILPVCARGYVPQAGSALERGLHDVLETLRGFWQAAVPRVPRLQAASAEDLHPLLAMQPWSVAKRHVPVAGPAQVANDAQLQELARSQSLLSGLVVAALLRHWPQAMPLIAQCVVRPVSHPLDAVAWVQRDPADGRRELPPQAMLVPDYIGALLQRLGEGRTGLRAALQQHIRTSHSLLEALLLCAADHELLDSGLSLLADHLTQVARLPAGVAEAVRASRVAEYIGVDPVTSVGDQITLSHAGAVLGLQLHGTTGDRSVGDALAAQLGRDRTTWPAALANIATFQQSLRHLQGCRAGELDHALRTTLDVAAWRLDAWITSLATRRLDALRERTPQGLHLGAWGVLEDLRPDGADPADRAADSLGHLHAPSLRQATTAAVLRSGHLANREQAGGAFELDLRSHRVQAAQALLEGVAGGQSLAALLGYRFEQALRERGLAQWVLEFRQRWPLRPADGADTAAAAAEAIAARDVVDALAMLQAVRTDAATALTLPGLGAAERGTIRGVLDDLADLFDAVSDLLLAESVHQLVGGDPEASAAALATLDQQQRPPEPRIVRTPRADRGYTQRVAVVLGDDDAGPWADLDDLAARVEPGLNAWLARQLGDPERFLFSARLIERVPLAQPYDGRPQWRWQPRDERLQLPVSALGLSPLSLVLGAEPQTQGGQSALQERLAVCLSARARERFGAAADAMAIVLDGEPPADAPAGSRGLLSLESQCWLLHRLLAQARALHRQDLVLVRDDVEAAARQRDGEQAGADVGELRGRVALADAAADQALAALDAAQAALPADEDLLAALDPRAAGTRALYAAVRTALDQAAALGWRSATATRAGGDAQAAGARIDATDGGAAADPQAAAGGPGADTLPAAAARARTLAAEIRARLAEAPWPAADAPVAVQVRALVARTRAILGRDFPLLPRFVLGDAAAEVDAALARRATLLDGDDWAIAGWLPQLACVHEPLSRLSDALCAAEAQGIEPLATDFKLIQMGAPGRAPVRRWGALPPADGDDLRGVLAVVAHAPAALDGVGEQTRLSGLFIDEWSETLPAAQQTTGLSFHFDAPGARAPQTLLLAVPADPKAEHWTLDELLAVVDESLALARLRAVRPQDLQGLGTLLPALMLPQNLPADVPSVDLAGLLGRNLQQLRGAWGQHSPLSAMTMAAGKLVATE</sequence>
<keyword evidence="1" id="KW-0175">Coiled coil</keyword>
<dbReference type="Proteomes" id="UP001368500">
    <property type="component" value="Unassembled WGS sequence"/>
</dbReference>
<dbReference type="RefSeq" id="WP_341375774.1">
    <property type="nucleotide sequence ID" value="NZ_JBBUTF010000018.1"/>
</dbReference>
<accession>A0ABU9BEA2</accession>
<reference evidence="2 3" key="1">
    <citation type="submission" date="2024-04" db="EMBL/GenBank/DDBJ databases">
        <title>Novel species of the genus Ideonella isolated from streams.</title>
        <authorList>
            <person name="Lu H."/>
        </authorList>
    </citation>
    <scope>NUCLEOTIDE SEQUENCE [LARGE SCALE GENOMIC DNA]</scope>
    <source>
        <strain evidence="2 3">BYS139W</strain>
    </source>
</reference>
<organism evidence="2 3">
    <name type="scientific">Pseudaquabacterium rugosum</name>
    <dbReference type="NCBI Taxonomy" id="2984194"/>
    <lineage>
        <taxon>Bacteria</taxon>
        <taxon>Pseudomonadati</taxon>
        <taxon>Pseudomonadota</taxon>
        <taxon>Betaproteobacteria</taxon>
        <taxon>Burkholderiales</taxon>
        <taxon>Sphaerotilaceae</taxon>
        <taxon>Pseudaquabacterium</taxon>
    </lineage>
</organism>
<gene>
    <name evidence="2" type="ORF">AACH11_18675</name>
</gene>
<keyword evidence="3" id="KW-1185">Reference proteome</keyword>
<comment type="caution">
    <text evidence="2">The sequence shown here is derived from an EMBL/GenBank/DDBJ whole genome shotgun (WGS) entry which is preliminary data.</text>
</comment>
<evidence type="ECO:0000256" key="1">
    <source>
        <dbReference type="SAM" id="Coils"/>
    </source>
</evidence>
<evidence type="ECO:0000313" key="3">
    <source>
        <dbReference type="Proteomes" id="UP001368500"/>
    </source>
</evidence>
<feature type="coiled-coil region" evidence="1">
    <location>
        <begin position="18"/>
        <end position="72"/>
    </location>
</feature>
<evidence type="ECO:0000313" key="2">
    <source>
        <dbReference type="EMBL" id="MEK8027991.1"/>
    </source>
</evidence>